<dbReference type="NCBIfam" id="TIGR00228">
    <property type="entry name" value="ruvC"/>
    <property type="match status" value="1"/>
</dbReference>
<keyword evidence="5" id="KW-0255">Endonuclease</keyword>
<dbReference type="HAMAP" id="MF_00034">
    <property type="entry name" value="RuvC"/>
    <property type="match status" value="1"/>
</dbReference>
<evidence type="ECO:0000256" key="7">
    <source>
        <dbReference type="ARBA" id="ARBA00022801"/>
    </source>
</evidence>
<keyword evidence="6" id="KW-0227">DNA damage</keyword>
<dbReference type="GO" id="GO:0006281">
    <property type="term" value="P:DNA repair"/>
    <property type="evidence" value="ECO:0007669"/>
    <property type="project" value="UniProtKB-KW"/>
</dbReference>
<protein>
    <submittedName>
        <fullName evidence="13">Unannotated protein</fullName>
    </submittedName>
</protein>
<organism evidence="13">
    <name type="scientific">freshwater metagenome</name>
    <dbReference type="NCBI Taxonomy" id="449393"/>
    <lineage>
        <taxon>unclassified sequences</taxon>
        <taxon>metagenomes</taxon>
        <taxon>ecological metagenomes</taxon>
    </lineage>
</organism>
<sequence>MRVLGVDPGLTRCGVAVVEGGVGQKLTALHIGIIGSAPELELADRLVALERGLEALVAEFSPDAIAIERVFSQHNVRSAMATAQAAGIALLVAGRHEIQVSMHTPTEVKAAVTGSGRADKAQVTFMVTKVLGLATAPKPADAADALAIAICDVWRGQAKRRLEAAVRGGAK</sequence>
<gene>
    <name evidence="12" type="ORF">UFOPK3495_01558</name>
    <name evidence="13" type="ORF">UFOPK4237_01055</name>
</gene>
<keyword evidence="4" id="KW-0479">Metal-binding</keyword>
<dbReference type="AlphaFoldDB" id="A0A6J7SG95"/>
<evidence type="ECO:0000256" key="9">
    <source>
        <dbReference type="ARBA" id="ARBA00023125"/>
    </source>
</evidence>
<keyword evidence="11" id="KW-0234">DNA repair</keyword>
<dbReference type="Pfam" id="PF02075">
    <property type="entry name" value="RuvC"/>
    <property type="match status" value="1"/>
</dbReference>
<evidence type="ECO:0000256" key="2">
    <source>
        <dbReference type="ARBA" id="ARBA00022490"/>
    </source>
</evidence>
<dbReference type="PANTHER" id="PTHR30194:SF3">
    <property type="entry name" value="CROSSOVER JUNCTION ENDODEOXYRIBONUCLEASE RUVC"/>
    <property type="match status" value="1"/>
</dbReference>
<keyword evidence="3" id="KW-0540">Nuclease</keyword>
<name>A0A6J7SG95_9ZZZZ</name>
<dbReference type="InterPro" id="IPR002176">
    <property type="entry name" value="X-over_junc_endoDNase_RuvC"/>
</dbReference>
<dbReference type="InterPro" id="IPR036397">
    <property type="entry name" value="RNaseH_sf"/>
</dbReference>
<keyword evidence="7" id="KW-0378">Hydrolase</keyword>
<dbReference type="GO" id="GO:0008821">
    <property type="term" value="F:crossover junction DNA endonuclease activity"/>
    <property type="evidence" value="ECO:0007669"/>
    <property type="project" value="InterPro"/>
</dbReference>
<dbReference type="InterPro" id="IPR012337">
    <property type="entry name" value="RNaseH-like_sf"/>
</dbReference>
<evidence type="ECO:0000313" key="13">
    <source>
        <dbReference type="EMBL" id="CAB5039862.1"/>
    </source>
</evidence>
<keyword evidence="9" id="KW-0238">DNA-binding</keyword>
<proteinExistence type="inferred from homology"/>
<keyword evidence="2" id="KW-0963">Cytoplasm</keyword>
<evidence type="ECO:0000256" key="6">
    <source>
        <dbReference type="ARBA" id="ARBA00022763"/>
    </source>
</evidence>
<dbReference type="PRINTS" id="PR00696">
    <property type="entry name" value="RSOLVASERUVC"/>
</dbReference>
<keyword evidence="10" id="KW-0233">DNA recombination</keyword>
<evidence type="ECO:0000256" key="11">
    <source>
        <dbReference type="ARBA" id="ARBA00023204"/>
    </source>
</evidence>
<evidence type="ECO:0000256" key="8">
    <source>
        <dbReference type="ARBA" id="ARBA00022842"/>
    </source>
</evidence>
<dbReference type="SUPFAM" id="SSF53098">
    <property type="entry name" value="Ribonuclease H-like"/>
    <property type="match status" value="1"/>
</dbReference>
<dbReference type="GO" id="GO:0046872">
    <property type="term" value="F:metal ion binding"/>
    <property type="evidence" value="ECO:0007669"/>
    <property type="project" value="UniProtKB-KW"/>
</dbReference>
<dbReference type="GO" id="GO:0006310">
    <property type="term" value="P:DNA recombination"/>
    <property type="evidence" value="ECO:0007669"/>
    <property type="project" value="UniProtKB-KW"/>
</dbReference>
<dbReference type="PANTHER" id="PTHR30194">
    <property type="entry name" value="CROSSOVER JUNCTION ENDODEOXYRIBONUCLEASE RUVC"/>
    <property type="match status" value="1"/>
</dbReference>
<evidence type="ECO:0000256" key="5">
    <source>
        <dbReference type="ARBA" id="ARBA00022759"/>
    </source>
</evidence>
<accession>A0A6J7SG95</accession>
<dbReference type="FunFam" id="3.30.420.10:FF:000002">
    <property type="entry name" value="Crossover junction endodeoxyribonuclease RuvC"/>
    <property type="match status" value="1"/>
</dbReference>
<reference evidence="13" key="1">
    <citation type="submission" date="2020-05" db="EMBL/GenBank/DDBJ databases">
        <authorList>
            <person name="Chiriac C."/>
            <person name="Salcher M."/>
            <person name="Ghai R."/>
            <person name="Kavagutti S V."/>
        </authorList>
    </citation>
    <scope>NUCLEOTIDE SEQUENCE</scope>
</reference>
<evidence type="ECO:0000256" key="1">
    <source>
        <dbReference type="ARBA" id="ARBA00009518"/>
    </source>
</evidence>
<dbReference type="GO" id="GO:0003677">
    <property type="term" value="F:DNA binding"/>
    <property type="evidence" value="ECO:0007669"/>
    <property type="project" value="UniProtKB-KW"/>
</dbReference>
<dbReference type="InterPro" id="IPR020563">
    <property type="entry name" value="X-over_junc_endoDNase_Mg_BS"/>
</dbReference>
<dbReference type="Gene3D" id="3.30.420.10">
    <property type="entry name" value="Ribonuclease H-like superfamily/Ribonuclease H"/>
    <property type="match status" value="1"/>
</dbReference>
<evidence type="ECO:0000256" key="10">
    <source>
        <dbReference type="ARBA" id="ARBA00023172"/>
    </source>
</evidence>
<evidence type="ECO:0000256" key="4">
    <source>
        <dbReference type="ARBA" id="ARBA00022723"/>
    </source>
</evidence>
<dbReference type="PROSITE" id="PS01321">
    <property type="entry name" value="RUVC"/>
    <property type="match status" value="1"/>
</dbReference>
<dbReference type="EMBL" id="CAFBMC010000118">
    <property type="protein sequence ID" value="CAB4910533.1"/>
    <property type="molecule type" value="Genomic_DNA"/>
</dbReference>
<evidence type="ECO:0000313" key="12">
    <source>
        <dbReference type="EMBL" id="CAB4910533.1"/>
    </source>
</evidence>
<evidence type="ECO:0000256" key="3">
    <source>
        <dbReference type="ARBA" id="ARBA00022722"/>
    </source>
</evidence>
<keyword evidence="8" id="KW-0460">Magnesium</keyword>
<dbReference type="EMBL" id="CAFBPZ010000070">
    <property type="protein sequence ID" value="CAB5039862.1"/>
    <property type="molecule type" value="Genomic_DNA"/>
</dbReference>
<comment type="similarity">
    <text evidence="1">Belongs to the RuvC family.</text>
</comment>